<evidence type="ECO:0000256" key="1">
    <source>
        <dbReference type="SAM" id="Phobius"/>
    </source>
</evidence>
<dbReference type="Proteomes" id="UP001589611">
    <property type="component" value="Unassembled WGS sequence"/>
</dbReference>
<evidence type="ECO:0000313" key="3">
    <source>
        <dbReference type="Proteomes" id="UP001589611"/>
    </source>
</evidence>
<name>A0ABV5SW42_9MICO</name>
<evidence type="ECO:0000313" key="2">
    <source>
        <dbReference type="EMBL" id="MFB9644570.1"/>
    </source>
</evidence>
<feature type="transmembrane region" description="Helical" evidence="1">
    <location>
        <begin position="72"/>
        <end position="90"/>
    </location>
</feature>
<feature type="transmembrane region" description="Helical" evidence="1">
    <location>
        <begin position="179"/>
        <end position="201"/>
    </location>
</feature>
<keyword evidence="1" id="KW-1133">Transmembrane helix</keyword>
<keyword evidence="1" id="KW-0812">Transmembrane</keyword>
<organism evidence="2 3">
    <name type="scientific">Microbacterium terregens</name>
    <dbReference type="NCBI Taxonomy" id="69363"/>
    <lineage>
        <taxon>Bacteria</taxon>
        <taxon>Bacillati</taxon>
        <taxon>Actinomycetota</taxon>
        <taxon>Actinomycetes</taxon>
        <taxon>Micrococcales</taxon>
        <taxon>Microbacteriaceae</taxon>
        <taxon>Microbacterium</taxon>
    </lineage>
</organism>
<accession>A0ABV5SW42</accession>
<sequence>MTAYASDGAGTPTRAPNRTLSVVRMQLINKQTYIWIPLIILGGAFVLALAVYAILFNAGIDSPKYGGGAQAPLWYFLIVGVQALTLTFPFSQAMSVTRREFYLGTLLTAALTSSILAGIAVVGGLLERATNGWGVNGWFFGLPWIWEAGPLGALLVNFVGAMLFFVIGFWAATIYKRFGGLWLTIVLVGIGVLLVAGLWFVGRLDAWAEVFMWFGTVGVVGLSLWTAALTAVLAGIAFLTLRRAVP</sequence>
<feature type="transmembrane region" description="Helical" evidence="1">
    <location>
        <begin position="102"/>
        <end position="126"/>
    </location>
</feature>
<gene>
    <name evidence="2" type="ORF">ACFFPJ_02025</name>
</gene>
<feature type="transmembrane region" description="Helical" evidence="1">
    <location>
        <begin position="34"/>
        <end position="60"/>
    </location>
</feature>
<feature type="transmembrane region" description="Helical" evidence="1">
    <location>
        <begin position="213"/>
        <end position="241"/>
    </location>
</feature>
<keyword evidence="3" id="KW-1185">Reference proteome</keyword>
<comment type="caution">
    <text evidence="2">The sequence shown here is derived from an EMBL/GenBank/DDBJ whole genome shotgun (WGS) entry which is preliminary data.</text>
</comment>
<evidence type="ECO:0008006" key="4">
    <source>
        <dbReference type="Google" id="ProtNLM"/>
    </source>
</evidence>
<proteinExistence type="predicted"/>
<reference evidence="2 3" key="1">
    <citation type="submission" date="2024-09" db="EMBL/GenBank/DDBJ databases">
        <authorList>
            <person name="Sun Q."/>
            <person name="Mori K."/>
        </authorList>
    </citation>
    <scope>NUCLEOTIDE SEQUENCE [LARGE SCALE GENOMIC DNA]</scope>
    <source>
        <strain evidence="2 3">JCM 1342</strain>
    </source>
</reference>
<dbReference type="EMBL" id="JBHMBE010000001">
    <property type="protein sequence ID" value="MFB9644570.1"/>
    <property type="molecule type" value="Genomic_DNA"/>
</dbReference>
<feature type="transmembrane region" description="Helical" evidence="1">
    <location>
        <begin position="151"/>
        <end position="172"/>
    </location>
</feature>
<dbReference type="RefSeq" id="WP_344711226.1">
    <property type="nucleotide sequence ID" value="NZ_BAAAWH010000001.1"/>
</dbReference>
<keyword evidence="1" id="KW-0472">Membrane</keyword>
<protein>
    <recommendedName>
        <fullName evidence="4">ABC transporter permease</fullName>
    </recommendedName>
</protein>